<dbReference type="Proteomes" id="UP001239445">
    <property type="component" value="Unassembled WGS sequence"/>
</dbReference>
<evidence type="ECO:0000313" key="3">
    <source>
        <dbReference type="Proteomes" id="UP001239445"/>
    </source>
</evidence>
<feature type="transmembrane region" description="Helical" evidence="1">
    <location>
        <begin position="39"/>
        <end position="59"/>
    </location>
</feature>
<reference evidence="2" key="1">
    <citation type="submission" date="2023-06" db="EMBL/GenBank/DDBJ databases">
        <title>Genome-scale phylogeny and comparative genomics of the fungal order Sordariales.</title>
        <authorList>
            <consortium name="Lawrence Berkeley National Laboratory"/>
            <person name="Hensen N."/>
            <person name="Bonometti L."/>
            <person name="Westerberg I."/>
            <person name="Brannstrom I.O."/>
            <person name="Guillou S."/>
            <person name="Cros-Aarteil S."/>
            <person name="Calhoun S."/>
            <person name="Haridas S."/>
            <person name="Kuo A."/>
            <person name="Mondo S."/>
            <person name="Pangilinan J."/>
            <person name="Riley R."/>
            <person name="Labutti K."/>
            <person name="Andreopoulos B."/>
            <person name="Lipzen A."/>
            <person name="Chen C."/>
            <person name="Yanf M."/>
            <person name="Daum C."/>
            <person name="Ng V."/>
            <person name="Clum A."/>
            <person name="Steindorff A."/>
            <person name="Ohm R."/>
            <person name="Martin F."/>
            <person name="Silar P."/>
            <person name="Natvig D."/>
            <person name="Lalanne C."/>
            <person name="Gautier V."/>
            <person name="Ament-Velasquez S.L."/>
            <person name="Kruys A."/>
            <person name="Hutchinson M.I."/>
            <person name="Powell A.J."/>
            <person name="Barry K."/>
            <person name="Miller A.N."/>
            <person name="Grigoriev I.V."/>
            <person name="Debuchy R."/>
            <person name="Gladieux P."/>
            <person name="Thoren M.H."/>
            <person name="Johannesson H."/>
        </authorList>
    </citation>
    <scope>NUCLEOTIDE SEQUENCE</scope>
    <source>
        <strain evidence="2">PSN4</strain>
    </source>
</reference>
<keyword evidence="3" id="KW-1185">Reference proteome</keyword>
<sequence>MDDLFNAQPYDRLITDDAQPIFLRVCHSPWSFISQSTLVSVRAAIVTYLTVLGIMLWYYKTGSEIHVLDEGGKWKEYSNLEPIFQFSTIAFLYLWVYHVLTFCWAFAHLNYRGISENDNRLGAAILRWMAPPALPTDHPDRFSFSLFFLETHVYVLMNAIMYWAVLVPTGHDHFPKDEPTHELFDSLFGHGWFQPFCIISLWGITALVAIIEILFLNKIKYPVPASKHLLLVAYKLTAYLGWAALGYLVTGRYPFFWMSRKEMKSGEAVMASCAGFVATGPLVSGLVYALIYVREQHSQ</sequence>
<feature type="transmembrane region" description="Helical" evidence="1">
    <location>
        <begin position="192"/>
        <end position="216"/>
    </location>
</feature>
<keyword evidence="1" id="KW-1133">Transmembrane helix</keyword>
<feature type="transmembrane region" description="Helical" evidence="1">
    <location>
        <begin position="144"/>
        <end position="165"/>
    </location>
</feature>
<protein>
    <submittedName>
        <fullName evidence="2">Uncharacterized protein</fullName>
    </submittedName>
</protein>
<evidence type="ECO:0000313" key="2">
    <source>
        <dbReference type="EMBL" id="KAK1755464.1"/>
    </source>
</evidence>
<keyword evidence="1" id="KW-0472">Membrane</keyword>
<organism evidence="2 3">
    <name type="scientific">Echria macrotheca</name>
    <dbReference type="NCBI Taxonomy" id="438768"/>
    <lineage>
        <taxon>Eukaryota</taxon>
        <taxon>Fungi</taxon>
        <taxon>Dikarya</taxon>
        <taxon>Ascomycota</taxon>
        <taxon>Pezizomycotina</taxon>
        <taxon>Sordariomycetes</taxon>
        <taxon>Sordariomycetidae</taxon>
        <taxon>Sordariales</taxon>
        <taxon>Schizotheciaceae</taxon>
        <taxon>Echria</taxon>
    </lineage>
</organism>
<accession>A0AAJ0BDU7</accession>
<proteinExistence type="predicted"/>
<gene>
    <name evidence="2" type="ORF">QBC47DRAFT_189924</name>
</gene>
<comment type="caution">
    <text evidence="2">The sequence shown here is derived from an EMBL/GenBank/DDBJ whole genome shotgun (WGS) entry which is preliminary data.</text>
</comment>
<feature type="transmembrane region" description="Helical" evidence="1">
    <location>
        <begin position="269"/>
        <end position="293"/>
    </location>
</feature>
<evidence type="ECO:0000256" key="1">
    <source>
        <dbReference type="SAM" id="Phobius"/>
    </source>
</evidence>
<keyword evidence="1" id="KW-0812">Transmembrane</keyword>
<feature type="transmembrane region" description="Helical" evidence="1">
    <location>
        <begin position="228"/>
        <end position="249"/>
    </location>
</feature>
<feature type="transmembrane region" description="Helical" evidence="1">
    <location>
        <begin position="83"/>
        <end position="107"/>
    </location>
</feature>
<dbReference type="AlphaFoldDB" id="A0AAJ0BDU7"/>
<dbReference type="EMBL" id="MU839833">
    <property type="protein sequence ID" value="KAK1755464.1"/>
    <property type="molecule type" value="Genomic_DNA"/>
</dbReference>
<name>A0AAJ0BDU7_9PEZI</name>